<dbReference type="GO" id="GO:0044550">
    <property type="term" value="P:secondary metabolite biosynthetic process"/>
    <property type="evidence" value="ECO:0007669"/>
    <property type="project" value="TreeGrafter"/>
</dbReference>
<dbReference type="InterPro" id="IPR010071">
    <property type="entry name" value="AA_adenyl_dom"/>
</dbReference>
<dbReference type="SMART" id="SM00823">
    <property type="entry name" value="PKS_PP"/>
    <property type="match status" value="3"/>
</dbReference>
<dbReference type="NCBIfam" id="NF003417">
    <property type="entry name" value="PRK04813.1"/>
    <property type="match status" value="3"/>
</dbReference>
<evidence type="ECO:0000259" key="5">
    <source>
        <dbReference type="PROSITE" id="PS50075"/>
    </source>
</evidence>
<dbReference type="Gene3D" id="3.40.50.980">
    <property type="match status" value="6"/>
</dbReference>
<dbReference type="SUPFAM" id="SSF47336">
    <property type="entry name" value="ACP-like"/>
    <property type="match status" value="3"/>
</dbReference>
<dbReference type="Pfam" id="PF00501">
    <property type="entry name" value="AMP-binding"/>
    <property type="match status" value="3"/>
</dbReference>
<keyword evidence="2" id="KW-0596">Phosphopantetheine</keyword>
<reference evidence="6 7" key="1">
    <citation type="submission" date="2018-11" db="EMBL/GenBank/DDBJ databases">
        <title>The Potential of Streptomyces as Biocontrol Agents against the Tomato grey mould, Botrytis cinerea (Gray mold) Frontiers in Microbiology.</title>
        <authorList>
            <person name="Li D."/>
        </authorList>
    </citation>
    <scope>NUCLEOTIDE SEQUENCE [LARGE SCALE GENOMIC DNA]</scope>
    <source>
        <strain evidence="6 7">NEAU-LD23</strain>
    </source>
</reference>
<evidence type="ECO:0000256" key="4">
    <source>
        <dbReference type="SAM" id="MobiDB-lite"/>
    </source>
</evidence>
<feature type="region of interest" description="Disordered" evidence="4">
    <location>
        <begin position="819"/>
        <end position="840"/>
    </location>
</feature>
<dbReference type="Pfam" id="PF13193">
    <property type="entry name" value="AMP-binding_C"/>
    <property type="match status" value="3"/>
</dbReference>
<gene>
    <name evidence="6" type="ORF">EEJ42_49645</name>
</gene>
<dbReference type="EMBL" id="RIBZ01000885">
    <property type="protein sequence ID" value="RNF77719.1"/>
    <property type="molecule type" value="Genomic_DNA"/>
</dbReference>
<feature type="compositionally biased region" description="Basic and acidic residues" evidence="4">
    <location>
        <begin position="823"/>
        <end position="840"/>
    </location>
</feature>
<dbReference type="InterPro" id="IPR045851">
    <property type="entry name" value="AMP-bd_C_sf"/>
</dbReference>
<dbReference type="GO" id="GO:0031177">
    <property type="term" value="F:phosphopantetheine binding"/>
    <property type="evidence" value="ECO:0007669"/>
    <property type="project" value="InterPro"/>
</dbReference>
<evidence type="ECO:0000256" key="2">
    <source>
        <dbReference type="ARBA" id="ARBA00022450"/>
    </source>
</evidence>
<protein>
    <submittedName>
        <fullName evidence="6">Amino acid adenylation domain-containing protein</fullName>
    </submittedName>
</protein>
<dbReference type="InterPro" id="IPR006162">
    <property type="entry name" value="Ppantetheine_attach_site"/>
</dbReference>
<dbReference type="CDD" id="cd19531">
    <property type="entry name" value="LCL_NRPS-like"/>
    <property type="match status" value="1"/>
</dbReference>
<name>A0A3M8S9A3_9ACTN</name>
<evidence type="ECO:0000313" key="6">
    <source>
        <dbReference type="EMBL" id="RNF77719.1"/>
    </source>
</evidence>
<dbReference type="SUPFAM" id="SSF56801">
    <property type="entry name" value="Acetyl-CoA synthetase-like"/>
    <property type="match status" value="3"/>
</dbReference>
<feature type="domain" description="Carrier" evidence="5">
    <location>
        <begin position="525"/>
        <end position="601"/>
    </location>
</feature>
<organism evidence="6 7">
    <name type="scientific">Streptomyces botrytidirepellens</name>
    <dbReference type="NCBI Taxonomy" id="2486417"/>
    <lineage>
        <taxon>Bacteria</taxon>
        <taxon>Bacillati</taxon>
        <taxon>Actinomycetota</taxon>
        <taxon>Actinomycetes</taxon>
        <taxon>Kitasatosporales</taxon>
        <taxon>Streptomycetaceae</taxon>
        <taxon>Streptomyces</taxon>
    </lineage>
</organism>
<dbReference type="FunFam" id="3.40.50.12780:FF:000012">
    <property type="entry name" value="Non-ribosomal peptide synthetase"/>
    <property type="match status" value="3"/>
</dbReference>
<accession>A0A3M8S9A3</accession>
<dbReference type="InterPro" id="IPR020845">
    <property type="entry name" value="AMP-binding_CS"/>
</dbReference>
<dbReference type="Pfam" id="PF00668">
    <property type="entry name" value="Condensation"/>
    <property type="match status" value="2"/>
</dbReference>
<feature type="region of interest" description="Disordered" evidence="4">
    <location>
        <begin position="2724"/>
        <end position="2748"/>
    </location>
</feature>
<dbReference type="Gene3D" id="3.30.300.30">
    <property type="match status" value="3"/>
</dbReference>
<dbReference type="SUPFAM" id="SSF52777">
    <property type="entry name" value="CoA-dependent acyltransferases"/>
    <property type="match status" value="4"/>
</dbReference>
<feature type="domain" description="Carrier" evidence="5">
    <location>
        <begin position="2648"/>
        <end position="2724"/>
    </location>
</feature>
<keyword evidence="7" id="KW-1185">Reference proteome</keyword>
<dbReference type="InterPro" id="IPR001242">
    <property type="entry name" value="Condensation_dom"/>
</dbReference>
<dbReference type="GO" id="GO:0008610">
    <property type="term" value="P:lipid biosynthetic process"/>
    <property type="evidence" value="ECO:0007669"/>
    <property type="project" value="UniProtKB-ARBA"/>
</dbReference>
<evidence type="ECO:0000313" key="7">
    <source>
        <dbReference type="Proteomes" id="UP000275401"/>
    </source>
</evidence>
<dbReference type="InterPro" id="IPR023213">
    <property type="entry name" value="CAT-like_dom_sf"/>
</dbReference>
<dbReference type="PROSITE" id="PS00012">
    <property type="entry name" value="PHOSPHOPANTETHEINE"/>
    <property type="match status" value="1"/>
</dbReference>
<dbReference type="FunFam" id="1.10.1200.10:FF:000005">
    <property type="entry name" value="Nonribosomal peptide synthetase 1"/>
    <property type="match status" value="1"/>
</dbReference>
<dbReference type="Gene3D" id="1.10.1200.10">
    <property type="entry name" value="ACP-like"/>
    <property type="match status" value="3"/>
</dbReference>
<dbReference type="PROSITE" id="PS00455">
    <property type="entry name" value="AMP_BINDING"/>
    <property type="match status" value="2"/>
</dbReference>
<dbReference type="Gene3D" id="3.30.559.30">
    <property type="entry name" value="Nonribosomal peptide synthetase, condensation domain"/>
    <property type="match status" value="2"/>
</dbReference>
<evidence type="ECO:0000256" key="3">
    <source>
        <dbReference type="ARBA" id="ARBA00022553"/>
    </source>
</evidence>
<dbReference type="PANTHER" id="PTHR45527">
    <property type="entry name" value="NONRIBOSOMAL PEPTIDE SYNTHETASE"/>
    <property type="match status" value="1"/>
</dbReference>
<dbReference type="InterPro" id="IPR020806">
    <property type="entry name" value="PKS_PP-bd"/>
</dbReference>
<dbReference type="Proteomes" id="UP000275401">
    <property type="component" value="Unassembled WGS sequence"/>
</dbReference>
<dbReference type="InterPro" id="IPR025110">
    <property type="entry name" value="AMP-bd_C"/>
</dbReference>
<dbReference type="GO" id="GO:0005829">
    <property type="term" value="C:cytosol"/>
    <property type="evidence" value="ECO:0007669"/>
    <property type="project" value="TreeGrafter"/>
</dbReference>
<dbReference type="CDD" id="cd05930">
    <property type="entry name" value="A_NRPS"/>
    <property type="match status" value="1"/>
</dbReference>
<comment type="cofactor">
    <cofactor evidence="1">
        <name>pantetheine 4'-phosphate</name>
        <dbReference type="ChEBI" id="CHEBI:47942"/>
    </cofactor>
</comment>
<dbReference type="GO" id="GO:0043041">
    <property type="term" value="P:amino acid activation for nonribosomal peptide biosynthetic process"/>
    <property type="evidence" value="ECO:0007669"/>
    <property type="project" value="TreeGrafter"/>
</dbReference>
<dbReference type="GO" id="GO:0003824">
    <property type="term" value="F:catalytic activity"/>
    <property type="evidence" value="ECO:0007669"/>
    <property type="project" value="InterPro"/>
</dbReference>
<dbReference type="GO" id="GO:0017000">
    <property type="term" value="P:antibiotic biosynthetic process"/>
    <property type="evidence" value="ECO:0007669"/>
    <property type="project" value="UniProtKB-ARBA"/>
</dbReference>
<proteinExistence type="predicted"/>
<dbReference type="NCBIfam" id="TIGR01733">
    <property type="entry name" value="AA-adenyl-dom"/>
    <property type="match status" value="3"/>
</dbReference>
<dbReference type="PROSITE" id="PS50075">
    <property type="entry name" value="CARRIER"/>
    <property type="match status" value="3"/>
</dbReference>
<dbReference type="InterPro" id="IPR009081">
    <property type="entry name" value="PP-bd_ACP"/>
</dbReference>
<feature type="region of interest" description="Disordered" evidence="4">
    <location>
        <begin position="1665"/>
        <end position="1686"/>
    </location>
</feature>
<dbReference type="InterPro" id="IPR036736">
    <property type="entry name" value="ACP-like_sf"/>
</dbReference>
<feature type="domain" description="Carrier" evidence="5">
    <location>
        <begin position="1581"/>
        <end position="1665"/>
    </location>
</feature>
<dbReference type="FunFam" id="3.30.300.30:FF:000015">
    <property type="entry name" value="Nonribosomal peptide synthase SidD"/>
    <property type="match status" value="1"/>
</dbReference>
<evidence type="ECO:0000256" key="1">
    <source>
        <dbReference type="ARBA" id="ARBA00001957"/>
    </source>
</evidence>
<dbReference type="InterPro" id="IPR000873">
    <property type="entry name" value="AMP-dep_synth/lig_dom"/>
</dbReference>
<dbReference type="Gene3D" id="3.30.559.10">
    <property type="entry name" value="Chloramphenicol acetyltransferase-like domain"/>
    <property type="match status" value="2"/>
</dbReference>
<comment type="caution">
    <text evidence="6">The sequence shown here is derived from an EMBL/GenBank/DDBJ whole genome shotgun (WGS) entry which is preliminary data.</text>
</comment>
<dbReference type="PANTHER" id="PTHR45527:SF1">
    <property type="entry name" value="FATTY ACID SYNTHASE"/>
    <property type="match status" value="1"/>
</dbReference>
<dbReference type="Pfam" id="PF00550">
    <property type="entry name" value="PP-binding"/>
    <property type="match status" value="3"/>
</dbReference>
<dbReference type="FunFam" id="3.40.50.980:FF:000001">
    <property type="entry name" value="Non-ribosomal peptide synthetase"/>
    <property type="match status" value="3"/>
</dbReference>
<sequence length="2748" mass="291826">MDRCRGSRVMRRRLVSTGTFSELFQRQVAATPDALAVVCGTARLTYRELDARANQLARELIGRGVGPESVVGVALRRSPQWPVAVLAVLKAGGAYLPMDSAYPAERLTFMVTDSRAGLVLADAATAAELPDLPAEIVRLDEEAFAAAVGAQDAAPVTAAERAGALSAAGAAYVIYTSGSTGRPKGVIVSHLGLASLLTTQRERLEVSPASRVLQFASPSFDASVWELVMSLLAGAALVLADKEQLAPGAPLAETVARHSVTHVTLPPPVLTALPTRALESVRTLVVAGEATSPELAATWSAGRRLINAYGLTETTVCVTISDPLPGDGTVPPIGTAVTNAGVYVLDGALKPVGPGVTGELYVSGPALARGYLGRPELTGARFVACPFAAEPGARMYRTGDLAEWNEDGQLVFHGRADTQVKIRGFRVEPREVEAALETHPGLLHCAVVAHESPGSGKRLVAYVVAARSGTAPSVAELRDHAMRRLPDHMVPAAFTVLDELPLTPNGKPDTAKLPEPEFRGAAYRAPHTPTEDALAALFAEALGLDQVGIDDDFFSALGGDSLLAMRVMARVREALSADLPASTLHRTRNVAALAAAVDTADGIAPVGSDAPAQHGDSLVPSYAQQRLWFLDRFETGPAYNVSGALRLTGALDTDALAQALARLAERHEGLRTTFAMVDGRCVPVVRPPAPVPLAHTDLSGLPQAEREAEADRLWRANVAEPFDLETGPLLRPHLVRLDGAEHLLILTLHHIISDERTFEVLTTELGAFYTSAVTGEPDRLPQRTARYTDYAAQQRRRLESGLVDEQLIYWRDQLDGATPLELPTDRPRGDAGHGPARLERRTIDARTTQALRRLARHSGTTLFATLLAACDVVLSRCTGRKDIVVGVPASGRDEVAYEDVVGCFINTLVLRSTVTEDTTFTGLVGSVGDTMAGALAHADLPFDRLVEELAPSRSPGRTPFVDVIVGMGNARSRTAGFAGLAVATADAPPVTTAFDLDIRFRESGGGLRVHFHYRADLFDGRFIARLATALADLLAEVVHAPDRPLRRLPSLPEADTSLLAQWNATVPAPAEAACAHDLFAQHVRLRPEALAVTYGELRLTYTELNAQANRLAHDLAAQGVGPDVLVALGLERGVDLTVAALAVLKAGGAFLPLDLGHPRARLAVTLADAAPRLLVTSHQAHRSLPAVEVPVMRLDGETERTRIARRPATDPHTGVRPENLAYVVYTSGSTGRPKGVQLQHDGLTRLAADSLRSVGLGPGSRMLQHLSPAFDVGLWQLIMPLLTGAAVCFSLPGEREDPQALAERIRQDRITLFLLTPSILSTLDPARLPALELVCVAGEECPVSLAEAWAARHAFANLYGPTEATIYSTFHAVPRGTPPAGRSRVPIGAPVAGVRHHVLDRWLRPAPIGAPGELYLAGPCLARGYHDRPGESAARFTADPFGPPGSRMYRTGDLARWDADGDLTFLGRTDDQVKIRGYRVETGEVEAELLTHPDVAEALVTAWPDHQGRQRLVGYLVPEPGHELPPAPELRAHLSRSMPAPMVPSAFVPLAALPLNSSGKADRRALSPLAPTEAVHSVYAAPATGVQRTLVEVWSQVLGVGRIGHQGHDRERIGIDDDFFELGGDSVASMLLVAAARAAGLVLTPKDVFQRPTIRSLAEVATPVGTPSALEAPPFSETPAAPAAPGSGVPELHPLTPLQTGLLYHSLAGRATDEVGGHDIYLRRTTFTLTGIRAPQTLARAWQHVVDRVPALRSSVHWGGDGPPAQAVHPAFTLPVSHHDWRGTDAAAHRDALRALIDADRANEPDPRSAVPMRVILARTADDEVIVLWTFHHLFLDGWSMAQVLTDVLTAYGALADGRTPQLPARRPFQEYVAWLHRRDHSAARAHWARVLAGFDSPTPLPYGRVSGPYHRPGPPAEQLITLPGNSVDRLSTFARGNRLTVNTLVQAAWALLLSRHAGSGDVLFGATVSTRDADFDGAGSVIGLLINTLPVRVRVDEPAPLVQWLHRLQAEQVEARQFDTFPLSGQLAVSELDCGTALFDTAIAFENVPFDPVAAHAAGIGISDPDTSNTTNYPLSLVAHTIGGLVLRLSYDTVLYEAEEAAELAAQLRTLLEGMAGAAHRPVAGLSALRPDQHHRAVRQVSGATVPAPAPACLHQLYARQAAVTPDATALSCDDGTFLTYRQLDEHANRLAHLLTAYGVGPEVLVAVALPHGAGQITALLAVLKAGGAYLPLDPAYPADRLAWMTSDSGAALLLTGEEAGAPWKPAAVRALALDDLDDALIGLPATAPEIPARPDHTAYTIYTSGSTGRPKGVDVSHRGATGLLAAVRGTGAGPGGRVLRFASLGFDAALWEIGMALLTGATLVMAAPENLSPGRPLADTLARQRITHVTLPPAVLAMLPADGVPIGTAVIAAGERLPADLAGSLAAERPVHNAYGPTENTVCASLTGPLPTRGEPPLGAPVPGTAVYVLDAGLHPVPFGAIGELYLAGPALARGYRGRTPLTAARFVACPYGPPDSRMYRTGDRVRQQADGTLHFVGRSDDQVKVRGFRVEPGEIEAALTADPAVRQAAVTADGAQHRRRLTAHLVLAEDGTVADVRAGLTRRLPGHLVPSAFVVHDRLPLTSNGKIDRRALRATPAVRDTAVQGPRSDAERHVANLWAELLDRDVIDVVGEKFFEAGGTSLTLLELAGRLQAAGRPEIPLAALFQHSTVEAMARLVEERDRHNTPTAVGGPAAADQEQAEDWEL</sequence>
<keyword evidence="3" id="KW-0597">Phosphoprotein</keyword>
<dbReference type="Gene3D" id="2.30.38.10">
    <property type="entry name" value="Luciferase, Domain 3"/>
    <property type="match status" value="3"/>
</dbReference>